<sequence>MNDWFWTFNIHFLMSNLMQYLDGHEIQLGDLVMFECGQTQGIVDVLIETESAMQEWQVDTPGVLLKSTPFGSVFWPINDTRDPLVFISRHSS</sequence>
<comment type="caution">
    <text evidence="1">The sequence shown here is derived from an EMBL/GenBank/DDBJ whole genome shotgun (WGS) entry which is preliminary data.</text>
</comment>
<proteinExistence type="predicted"/>
<dbReference type="Proteomes" id="UP001554427">
    <property type="component" value="Unassembled WGS sequence"/>
</dbReference>
<reference evidence="1 2" key="1">
    <citation type="submission" date="2024-06" db="EMBL/GenBank/DDBJ databases">
        <title>Aliikangiella maris sp. nov., sp. nov., a phycosphere bacterium isolated from seawater and ecosystem role in Phaeocystis globosa blooms.</title>
        <authorList>
            <person name="Li F."/>
        </authorList>
    </citation>
    <scope>NUCLEOTIDE SEQUENCE [LARGE SCALE GENOMIC DNA]</scope>
    <source>
        <strain evidence="1 2">GXAS 306</strain>
    </source>
</reference>
<gene>
    <name evidence="1" type="ORF">ABVT42_03330</name>
</gene>
<evidence type="ECO:0000313" key="1">
    <source>
        <dbReference type="EMBL" id="MEW4364487.1"/>
    </source>
</evidence>
<protein>
    <submittedName>
        <fullName evidence="1">Uncharacterized protein</fullName>
    </submittedName>
</protein>
<dbReference type="EMBL" id="JBFDAH010000002">
    <property type="protein sequence ID" value="MEW4364487.1"/>
    <property type="molecule type" value="Genomic_DNA"/>
</dbReference>
<accession>A0ABV3MJG6</accession>
<evidence type="ECO:0000313" key="2">
    <source>
        <dbReference type="Proteomes" id="UP001554427"/>
    </source>
</evidence>
<name>A0ABV3MJG6_9GAMM</name>
<organism evidence="1 2">
    <name type="scientific">Aliikangiella maris</name>
    <dbReference type="NCBI Taxonomy" id="3162458"/>
    <lineage>
        <taxon>Bacteria</taxon>
        <taxon>Pseudomonadati</taxon>
        <taxon>Pseudomonadota</taxon>
        <taxon>Gammaproteobacteria</taxon>
        <taxon>Oceanospirillales</taxon>
        <taxon>Pleioneaceae</taxon>
        <taxon>Aliikangiella</taxon>
    </lineage>
</organism>
<keyword evidence="2" id="KW-1185">Reference proteome</keyword>
<dbReference type="RefSeq" id="WP_353873688.1">
    <property type="nucleotide sequence ID" value="NZ_JBEVCJ010000002.1"/>
</dbReference>